<keyword evidence="2" id="KW-1185">Reference proteome</keyword>
<evidence type="ECO:0000313" key="1">
    <source>
        <dbReference type="EMBL" id="KGP71306.1"/>
    </source>
</evidence>
<dbReference type="AlphaFoldDB" id="A0A0A2TB82"/>
<dbReference type="EMBL" id="AVBF01000071">
    <property type="protein sequence ID" value="KGP71306.1"/>
    <property type="molecule type" value="Genomic_DNA"/>
</dbReference>
<evidence type="ECO:0000313" key="2">
    <source>
        <dbReference type="Proteomes" id="UP000030147"/>
    </source>
</evidence>
<comment type="caution">
    <text evidence="1">The sequence shown here is derived from an EMBL/GenBank/DDBJ whole genome shotgun (WGS) entry which is preliminary data.</text>
</comment>
<dbReference type="Proteomes" id="UP000030147">
    <property type="component" value="Unassembled WGS sequence"/>
</dbReference>
<proteinExistence type="predicted"/>
<protein>
    <submittedName>
        <fullName evidence="1">Uncharacterized protein</fullName>
    </submittedName>
</protein>
<gene>
    <name evidence="1" type="ORF">N782_20165</name>
</gene>
<sequence>MARKGSFRLWLLIFKSRSRTHIYGKRLLLRIANSINFMAIEAVGPIATYWQGWVGNKETPAGGRGRQDPLRAFSLKVAMIQGRFN</sequence>
<name>A0A0A2TB82_9BACI</name>
<reference evidence="1 2" key="1">
    <citation type="journal article" date="2015" name="Stand. Genomic Sci.">
        <title>High quality draft genome sequence of the moderately halophilic bacterium Pontibacillus yanchengensis Y32(T) and comparison among Pontibacillus genomes.</title>
        <authorList>
            <person name="Huang J."/>
            <person name="Qiao Z.X."/>
            <person name="Tang J.W."/>
            <person name="Wang G."/>
        </authorList>
    </citation>
    <scope>NUCLEOTIDE SEQUENCE [LARGE SCALE GENOMIC DNA]</scope>
    <source>
        <strain evidence="1 2">Y32</strain>
    </source>
</reference>
<organism evidence="1 2">
    <name type="scientific">Pontibacillus yanchengensis Y32</name>
    <dbReference type="NCBI Taxonomy" id="1385514"/>
    <lineage>
        <taxon>Bacteria</taxon>
        <taxon>Bacillati</taxon>
        <taxon>Bacillota</taxon>
        <taxon>Bacilli</taxon>
        <taxon>Bacillales</taxon>
        <taxon>Bacillaceae</taxon>
        <taxon>Pontibacillus</taxon>
    </lineage>
</organism>
<accession>A0A0A2TB82</accession>